<dbReference type="KEGG" id="fnf:BSQ88_08960"/>
<dbReference type="AlphaFoldDB" id="A0A162IRS2"/>
<dbReference type="EMBL" id="LVEA01000033">
    <property type="protein sequence ID" value="KYL04339.1"/>
    <property type="molecule type" value="Genomic_DNA"/>
</dbReference>
<evidence type="ECO:0000313" key="1">
    <source>
        <dbReference type="EMBL" id="KYL04339.1"/>
    </source>
</evidence>
<reference evidence="1 2" key="1">
    <citation type="submission" date="2016-03" db="EMBL/GenBank/DDBJ databases">
        <title>Comparative genomics of human isolates of Fusobacterium necrophorum.</title>
        <authorList>
            <person name="Jensen A."/>
            <person name="Bank S."/>
            <person name="Andersen P.S."/>
            <person name="Kristensen L.H."/>
            <person name="Prag J."/>
        </authorList>
    </citation>
    <scope>NUCLEOTIDE SEQUENCE [LARGE SCALE GENOMIC DNA]</scope>
    <source>
        <strain evidence="1 2">LS_1264</strain>
    </source>
</reference>
<sequence>MTGFKLTTKINVSTRKIATRELMDKISQDMRKTVRDRFRTSTGPNGEQWATVGYRSGRPLVITGSLRDSLRRSYDKNKAVLGTSDIRARLHQYGGLIQAKNKPYLTFKIGDSWVKKKSVYIRARPYIGFNQAMIERYREMAAKHVQEQLKKRLGGKE</sequence>
<gene>
    <name evidence="1" type="ORF">A2J07_10710</name>
</gene>
<proteinExistence type="predicted"/>
<evidence type="ECO:0000313" key="2">
    <source>
        <dbReference type="Proteomes" id="UP000075816"/>
    </source>
</evidence>
<protein>
    <submittedName>
        <fullName evidence="1">Uncharacterized protein</fullName>
    </submittedName>
</protein>
<dbReference type="NCBIfam" id="TIGR01635">
    <property type="entry name" value="tail_comp_S"/>
    <property type="match status" value="1"/>
</dbReference>
<accession>A0A162IRS2</accession>
<dbReference type="Proteomes" id="UP000075816">
    <property type="component" value="Unassembled WGS sequence"/>
</dbReference>
<dbReference type="RefSeq" id="WP_062628495.1">
    <property type="nucleotide sequence ID" value="NZ_CAXOUV010000007.1"/>
</dbReference>
<dbReference type="Pfam" id="PF05069">
    <property type="entry name" value="Phage_tail_S"/>
    <property type="match status" value="1"/>
</dbReference>
<dbReference type="InterPro" id="IPR006522">
    <property type="entry name" value="Phage_virion_morphogenesis"/>
</dbReference>
<comment type="caution">
    <text evidence="1">The sequence shown here is derived from an EMBL/GenBank/DDBJ whole genome shotgun (WGS) entry which is preliminary data.</text>
</comment>
<name>A0A162IRS2_9FUSO</name>
<organism evidence="1 2">
    <name type="scientific">Fusobacterium necrophorum subsp. funduliforme</name>
    <dbReference type="NCBI Taxonomy" id="143387"/>
    <lineage>
        <taxon>Bacteria</taxon>
        <taxon>Fusobacteriati</taxon>
        <taxon>Fusobacteriota</taxon>
        <taxon>Fusobacteriia</taxon>
        <taxon>Fusobacteriales</taxon>
        <taxon>Fusobacteriaceae</taxon>
        <taxon>Fusobacterium</taxon>
    </lineage>
</organism>